<feature type="compositionally biased region" description="Acidic residues" evidence="5">
    <location>
        <begin position="396"/>
        <end position="405"/>
    </location>
</feature>
<dbReference type="GeneID" id="37044484"/>
<feature type="compositionally biased region" description="Basic and acidic residues" evidence="5">
    <location>
        <begin position="303"/>
        <end position="322"/>
    </location>
</feature>
<evidence type="ECO:0000259" key="6">
    <source>
        <dbReference type="SMART" id="SM01313"/>
    </source>
</evidence>
<dbReference type="Pfam" id="PF09763">
    <property type="entry name" value="Sec3_CC"/>
    <property type="match status" value="1"/>
</dbReference>
<feature type="compositionally biased region" description="Low complexity" evidence="5">
    <location>
        <begin position="195"/>
        <end position="210"/>
    </location>
</feature>
<dbReference type="GO" id="GO:0006893">
    <property type="term" value="P:Golgi to plasma membrane transport"/>
    <property type="evidence" value="ECO:0007669"/>
    <property type="project" value="TreeGrafter"/>
</dbReference>
<dbReference type="InParanoid" id="A0A316YFS6"/>
<feature type="compositionally biased region" description="Low complexity" evidence="5">
    <location>
        <begin position="1"/>
        <end position="13"/>
    </location>
</feature>
<dbReference type="Gene3D" id="2.30.29.90">
    <property type="match status" value="1"/>
</dbReference>
<feature type="region of interest" description="Disordered" evidence="5">
    <location>
        <begin position="1"/>
        <end position="32"/>
    </location>
</feature>
<feature type="compositionally biased region" description="Gly residues" evidence="5">
    <location>
        <begin position="14"/>
        <end position="26"/>
    </location>
</feature>
<organism evidence="7 8">
    <name type="scientific">Acaromyces ingoldii</name>
    <dbReference type="NCBI Taxonomy" id="215250"/>
    <lineage>
        <taxon>Eukaryota</taxon>
        <taxon>Fungi</taxon>
        <taxon>Dikarya</taxon>
        <taxon>Basidiomycota</taxon>
        <taxon>Ustilaginomycotina</taxon>
        <taxon>Exobasidiomycetes</taxon>
        <taxon>Exobasidiales</taxon>
        <taxon>Cryptobasidiaceae</taxon>
        <taxon>Acaromyces</taxon>
    </lineage>
</organism>
<dbReference type="InterPro" id="IPR048628">
    <property type="entry name" value="Sec3_C"/>
</dbReference>
<dbReference type="RefSeq" id="XP_025374892.1">
    <property type="nucleotide sequence ID" value="XM_025522568.1"/>
</dbReference>
<feature type="compositionally biased region" description="Low complexity" evidence="5">
    <location>
        <begin position="267"/>
        <end position="279"/>
    </location>
</feature>
<dbReference type="GO" id="GO:0005886">
    <property type="term" value="C:plasma membrane"/>
    <property type="evidence" value="ECO:0007669"/>
    <property type="project" value="TreeGrafter"/>
</dbReference>
<dbReference type="InterPro" id="IPR019160">
    <property type="entry name" value="Sec3_CC"/>
</dbReference>
<protein>
    <recommendedName>
        <fullName evidence="6">Exocyst complex component Sec3 PIP2-binding N-terminal domain-containing protein</fullName>
    </recommendedName>
</protein>
<gene>
    <name evidence="7" type="ORF">FA10DRAFT_269008</name>
</gene>
<dbReference type="GO" id="GO:0000145">
    <property type="term" value="C:exocyst"/>
    <property type="evidence" value="ECO:0007669"/>
    <property type="project" value="InterPro"/>
</dbReference>
<comment type="similarity">
    <text evidence="1">Belongs to the SEC3 family.</text>
</comment>
<dbReference type="Proteomes" id="UP000245768">
    <property type="component" value="Unassembled WGS sequence"/>
</dbReference>
<evidence type="ECO:0000313" key="7">
    <source>
        <dbReference type="EMBL" id="PWN87694.1"/>
    </source>
</evidence>
<evidence type="ECO:0000313" key="8">
    <source>
        <dbReference type="Proteomes" id="UP000245768"/>
    </source>
</evidence>
<keyword evidence="2" id="KW-0813">Transport</keyword>
<dbReference type="STRING" id="215250.A0A316YFS6"/>
<reference evidence="7" key="1">
    <citation type="journal article" date="2018" name="Mol. Biol. Evol.">
        <title>Broad Genomic Sampling Reveals a Smut Pathogenic Ancestry of the Fungal Clade Ustilaginomycotina.</title>
        <authorList>
            <person name="Kijpornyongpan T."/>
            <person name="Mondo S.J."/>
            <person name="Barry K."/>
            <person name="Sandor L."/>
            <person name="Lee J."/>
            <person name="Lipzen A."/>
            <person name="Pangilinan J."/>
            <person name="LaButti K."/>
            <person name="Hainaut M."/>
            <person name="Henrissat B."/>
            <person name="Grigoriev I.V."/>
            <person name="Spatafora J.W."/>
            <person name="Aime M.C."/>
        </authorList>
    </citation>
    <scope>NUCLEOTIDE SEQUENCE [LARGE SCALE GENOMIC DNA]</scope>
    <source>
        <strain evidence="7">MCA 4198</strain>
    </source>
</reference>
<dbReference type="GO" id="GO:0005546">
    <property type="term" value="F:phosphatidylinositol-4,5-bisphosphate binding"/>
    <property type="evidence" value="ECO:0007669"/>
    <property type="project" value="TreeGrafter"/>
</dbReference>
<keyword evidence="3" id="KW-0268">Exocytosis</keyword>
<evidence type="ECO:0000256" key="5">
    <source>
        <dbReference type="SAM" id="MobiDB-lite"/>
    </source>
</evidence>
<feature type="domain" description="Exocyst complex component Sec3 PIP2-binding N-terminal" evidence="6">
    <location>
        <begin position="58"/>
        <end position="143"/>
    </location>
</feature>
<evidence type="ECO:0000256" key="4">
    <source>
        <dbReference type="ARBA" id="ARBA00023054"/>
    </source>
</evidence>
<dbReference type="PANTHER" id="PTHR16092:SF14">
    <property type="entry name" value="EXOCYST COMPLEX COMPONENT 1 ISOFORM X1"/>
    <property type="match status" value="1"/>
</dbReference>
<feature type="compositionally biased region" description="Low complexity" evidence="5">
    <location>
        <begin position="349"/>
        <end position="360"/>
    </location>
</feature>
<feature type="region of interest" description="Disordered" evidence="5">
    <location>
        <begin position="186"/>
        <end position="378"/>
    </location>
</feature>
<evidence type="ECO:0000256" key="3">
    <source>
        <dbReference type="ARBA" id="ARBA00022483"/>
    </source>
</evidence>
<dbReference type="Pfam" id="PF15277">
    <property type="entry name" value="Sec3-PIP2_bind"/>
    <property type="match status" value="1"/>
</dbReference>
<feature type="region of interest" description="Disordered" evidence="5">
    <location>
        <begin position="391"/>
        <end position="451"/>
    </location>
</feature>
<sequence>MATRAAAAGPSASSGGGSSGSGGGGGGDKDAFNAALRSRQPSNSYMEHLKIWETVEGGERKARYLILAVQRDTGRVTINKAKRNGNGSYSIGKDWDLNLLREVIVDEPQHFTITLARSISWQTESARDQSRFLTKMVRVYRKYTGDDSLPRCVGLDQGLQPLAPVSSSSSSSSSSAATVIPSINTAMLGTSDPAQPSQTSPTRSRSSSRQAGGHAPQDAFYDPRANNSNATPSPLPPPSARSVYSNGTAPSTAPLRPRPPSRKESDPSAMSSSPSVNGSLAIPPLASPAVSSDAELPVVQSPAEEKEMLLEDKMIKEEKKEEKEEEEESRATKASTTVAKPRTRPPRSRPSASSSLSVSSQGGDARARLSSIEPVRGGAAYEKMLLAGTGLRGVAEGEEDEEDEETARARDEAAQTAEPDDVLANLKATAKRPPAKSATNVGDITTSSEVGQLDDEDDEDATLLNVEEMLEGFEWSTGARVQGKRIGGGAKGTADVIEARLLDELAALDAANIHAIIESDDRVNLVVGHMEEALNQLDAIDSMIAGFKVQLNSRADDISHIEGQNRGLQVQTSNQRALYAEVEKLLSTVHVDQAAVEALLHVRLDSDEGIAEAEMAGAALYKAMLQAKRTEDEMRGAAGAGDQQQGGMAAATERLSEYTEVADRFAKRLLDFLTDAFNRQTDMILSDPKRRANNGMMDHAVVEDLLGRYCGLILYVKEVSPAIFSRISAAYFASASERYKGEMTRVFSASKQAAQRATDEGEVDNVEASSFSASGQAAMGAGGGGPGAGAGVTALRSNTIRRIGGGRTRNQLQQRSRKAGAASSGSESFSRILFQILPIVSREQAFVSDLLHINDNAVTFADYMDLEPFFRRRAAAIFSLSDQYQQAGGMGGGAPFRDMKGALELIFGFLGPEWQGFADAVLGRDRGQIFGILAALDRAIVLSETLSNDYLLRALQKLHMRLASVLDRFIGDQIRAVEQTKLSVKKRRGVTYFIRVFPVFVDRVESQLLAVCAGSSEEMRKLNIRRAVDGYYEQLSSTMFDALQAMAASATSSSTAMMSGEDEDKGLLNHHVILIENMHFYVTEVGRLLRRRTRKSTRRALVPCVRRAHHILEDSTLAYVHSALRRPLSKMMDFGDGIDGLLRSTPPGEVSLHSAYSKSAAKRLIKEYGLKDVRKSIEVLAKRVAKHFENDADAADEADFGEWRAAQMQAHDDEGGGVGADVDEDGVDEEAEELLGELEELLGHDGVSGGGGSGGGGGGEVLEKVWRACEEGFVAETERLGRILRDCYATQGFSLEFSLDDVRRFFAAASPMLQGNAAGGGTRR</sequence>
<keyword evidence="8" id="KW-1185">Reference proteome</keyword>
<name>A0A316YFS6_9BASI</name>
<dbReference type="GO" id="GO:0006887">
    <property type="term" value="P:exocytosis"/>
    <property type="evidence" value="ECO:0007669"/>
    <property type="project" value="UniProtKB-KW"/>
</dbReference>
<dbReference type="OrthoDB" id="27109at2759"/>
<dbReference type="PANTHER" id="PTHR16092">
    <property type="entry name" value="SEC3/SYNTAXIN-RELATED"/>
    <property type="match status" value="1"/>
</dbReference>
<proteinExistence type="inferred from homology"/>
<dbReference type="Pfam" id="PF20654">
    <property type="entry name" value="Sec3_C-term"/>
    <property type="match status" value="1"/>
</dbReference>
<keyword evidence="4" id="KW-0175">Coiled coil</keyword>
<evidence type="ECO:0000256" key="2">
    <source>
        <dbReference type="ARBA" id="ARBA00022448"/>
    </source>
</evidence>
<dbReference type="SMART" id="SM01313">
    <property type="entry name" value="Sec3-PIP2_bind"/>
    <property type="match status" value="1"/>
</dbReference>
<feature type="compositionally biased region" description="Polar residues" evidence="5">
    <location>
        <begin position="437"/>
        <end position="450"/>
    </location>
</feature>
<dbReference type="InterPro" id="IPR028258">
    <property type="entry name" value="Sec3-PIP2_bind"/>
</dbReference>
<evidence type="ECO:0000256" key="1">
    <source>
        <dbReference type="ARBA" id="ARBA00006518"/>
    </source>
</evidence>
<dbReference type="EMBL" id="KZ819639">
    <property type="protein sequence ID" value="PWN87694.1"/>
    <property type="molecule type" value="Genomic_DNA"/>
</dbReference>
<accession>A0A316YFS6</accession>
<feature type="region of interest" description="Disordered" evidence="5">
    <location>
        <begin position="803"/>
        <end position="823"/>
    </location>
</feature>
<feature type="compositionally biased region" description="Polar residues" evidence="5">
    <location>
        <begin position="242"/>
        <end position="251"/>
    </location>
</feature>